<comment type="caution">
    <text evidence="3">The sequence shown here is derived from an EMBL/GenBank/DDBJ whole genome shotgun (WGS) entry which is preliminary data.</text>
</comment>
<keyword evidence="4" id="KW-1185">Reference proteome</keyword>
<dbReference type="Proteomes" id="UP000070533">
    <property type="component" value="Unassembled WGS sequence"/>
</dbReference>
<dbReference type="OrthoDB" id="1025008at2"/>
<dbReference type="AlphaFoldDB" id="A0A133PYX6"/>
<evidence type="ECO:0000313" key="4">
    <source>
        <dbReference type="Proteomes" id="UP000070533"/>
    </source>
</evidence>
<accession>A0A133PYX6</accession>
<reference evidence="4" key="1">
    <citation type="submission" date="2016-01" db="EMBL/GenBank/DDBJ databases">
        <authorList>
            <person name="Mitreva M."/>
            <person name="Pepin K.H."/>
            <person name="Mihindukulasuriya K.A."/>
            <person name="Fulton R."/>
            <person name="Fronick C."/>
            <person name="O'Laughlin M."/>
            <person name="Miner T."/>
            <person name="Herter B."/>
            <person name="Rosa B.A."/>
            <person name="Cordes M."/>
            <person name="Tomlinson C."/>
            <person name="Wollam A."/>
            <person name="Palsikar V.B."/>
            <person name="Mardis E.R."/>
            <person name="Wilson R.K."/>
        </authorList>
    </citation>
    <scope>NUCLEOTIDE SEQUENCE [LARGE SCALE GENOMIC DNA]</scope>
    <source>
        <strain evidence="4">MJR7716</strain>
    </source>
</reference>
<evidence type="ECO:0000313" key="3">
    <source>
        <dbReference type="EMBL" id="KXA35423.1"/>
    </source>
</evidence>
<dbReference type="Pfam" id="PF21012">
    <property type="entry name" value="DUF6850"/>
    <property type="match status" value="1"/>
</dbReference>
<feature type="domain" description="DUF6850" evidence="2">
    <location>
        <begin position="44"/>
        <end position="501"/>
    </location>
</feature>
<evidence type="ECO:0000259" key="2">
    <source>
        <dbReference type="Pfam" id="PF21012"/>
    </source>
</evidence>
<dbReference type="STRING" id="28128.HMPREF3226_02111"/>
<proteinExistence type="predicted"/>
<dbReference type="RefSeq" id="WP_060941077.1">
    <property type="nucleotide sequence ID" value="NZ_KQ957301.1"/>
</dbReference>
<sequence length="501" mass="56163">MKYLRFLHIILGIICASYGSAQDSARIERATQTNVSWQRAWENPANYGYAFQYSHSELTLNGDLKHSTSPFILEKGKGHRTIEAKVESYLRLGELTTVWGKASYLTGRNLGISWNSTADYDLLAPYILADSAGGNTERERYLFLGGYATSLGHWNVGAELKFRAEQEWRKQDPRMKGVVSDLSLKLGAAYLLNNYRIGVAALGNVYKQTNDVDIYNELGGVPEYIMTGLGTYYKRFSGTNTDMSYKGKGITILLSATPVQGRGFFADATCSRQSYERISDEYNSLPLTTLYNSKAAITIGYNFQKVKNILSIYGYYNILSQHGVEHIAGDAVLGDYPIIANLTMYKHYATKAYLGATYIAKKQTEWSVGAKAGFVSNRSKYVYPHRKIDVSHFFCELSTHILQPFARQWLLDCGLTATYFGNSNNKIDMPYTDIETSFTQYINYNYSQLKSNGTEIKANIRTDYKLKTPQYGVFAELSGGIIANSEHTNSAVTSLTLGFSF</sequence>
<keyword evidence="1" id="KW-0732">Signal</keyword>
<dbReference type="InterPro" id="IPR049236">
    <property type="entry name" value="DUF6850"/>
</dbReference>
<dbReference type="EMBL" id="LRQG01000185">
    <property type="protein sequence ID" value="KXA35423.1"/>
    <property type="molecule type" value="Genomic_DNA"/>
</dbReference>
<dbReference type="eggNOG" id="ENOG502ZBFN">
    <property type="taxonomic scope" value="Bacteria"/>
</dbReference>
<feature type="chain" id="PRO_5007458378" description="DUF6850 domain-containing protein" evidence="1">
    <location>
        <begin position="22"/>
        <end position="501"/>
    </location>
</feature>
<protein>
    <recommendedName>
        <fullName evidence="2">DUF6850 domain-containing protein</fullName>
    </recommendedName>
</protein>
<name>A0A133PYX6_9BACT</name>
<evidence type="ECO:0000256" key="1">
    <source>
        <dbReference type="SAM" id="SignalP"/>
    </source>
</evidence>
<organism evidence="3 4">
    <name type="scientific">Prevotella corporis</name>
    <dbReference type="NCBI Taxonomy" id="28128"/>
    <lineage>
        <taxon>Bacteria</taxon>
        <taxon>Pseudomonadati</taxon>
        <taxon>Bacteroidota</taxon>
        <taxon>Bacteroidia</taxon>
        <taxon>Bacteroidales</taxon>
        <taxon>Prevotellaceae</taxon>
        <taxon>Prevotella</taxon>
    </lineage>
</organism>
<feature type="signal peptide" evidence="1">
    <location>
        <begin position="1"/>
        <end position="21"/>
    </location>
</feature>
<dbReference type="PATRIC" id="fig|28128.5.peg.2175"/>
<gene>
    <name evidence="3" type="ORF">HMPREF3226_02111</name>
</gene>